<protein>
    <submittedName>
        <fullName evidence="9">Cobalt-zinc-cadmium efflux system membrane fusion protein</fullName>
    </submittedName>
</protein>
<dbReference type="FunFam" id="2.40.30.170:FF:000010">
    <property type="entry name" value="Efflux RND transporter periplasmic adaptor subunit"/>
    <property type="match status" value="1"/>
</dbReference>
<dbReference type="InterPro" id="IPR006143">
    <property type="entry name" value="RND_pump_MFP"/>
</dbReference>
<reference evidence="9 10" key="1">
    <citation type="journal article" date="2015" name="Stand. Genomic Sci.">
        <title>Genomic Encyclopedia of Bacterial and Archaeal Type Strains, Phase III: the genomes of soil and plant-associated and newly described type strains.</title>
        <authorList>
            <person name="Whitman W.B."/>
            <person name="Woyke T."/>
            <person name="Klenk H.P."/>
            <person name="Zhou Y."/>
            <person name="Lilburn T.G."/>
            <person name="Beck B.J."/>
            <person name="De Vos P."/>
            <person name="Vandamme P."/>
            <person name="Eisen J.A."/>
            <person name="Garrity G."/>
            <person name="Hugenholtz P."/>
            <person name="Kyrpides N.C."/>
        </authorList>
    </citation>
    <scope>NUCLEOTIDE SEQUENCE [LARGE SCALE GENOMIC DNA]</scope>
    <source>
        <strain evidence="9 10">ASC-9842</strain>
    </source>
</reference>
<dbReference type="GO" id="GO:0016020">
    <property type="term" value="C:membrane"/>
    <property type="evidence" value="ECO:0007669"/>
    <property type="project" value="InterPro"/>
</dbReference>
<gene>
    <name evidence="9" type="ORF">EV147_3266</name>
</gene>
<feature type="domain" description="CzcB-like C-terminal circularly permuted SH3-like" evidence="8">
    <location>
        <begin position="336"/>
        <end position="396"/>
    </location>
</feature>
<comment type="similarity">
    <text evidence="1">Belongs to the membrane fusion protein (MFP) (TC 8.A.1) family.</text>
</comment>
<evidence type="ECO:0000256" key="1">
    <source>
        <dbReference type="ARBA" id="ARBA00009477"/>
    </source>
</evidence>
<evidence type="ECO:0000259" key="8">
    <source>
        <dbReference type="Pfam" id="PF25975"/>
    </source>
</evidence>
<dbReference type="GO" id="GO:0046914">
    <property type="term" value="F:transition metal ion binding"/>
    <property type="evidence" value="ECO:0007669"/>
    <property type="project" value="TreeGrafter"/>
</dbReference>
<dbReference type="Proteomes" id="UP000291078">
    <property type="component" value="Unassembled WGS sequence"/>
</dbReference>
<dbReference type="Gene3D" id="1.10.287.470">
    <property type="entry name" value="Helix hairpin bin"/>
    <property type="match status" value="1"/>
</dbReference>
<organism evidence="9 10">
    <name type="scientific">Cupriavidus agavae</name>
    <dbReference type="NCBI Taxonomy" id="1001822"/>
    <lineage>
        <taxon>Bacteria</taxon>
        <taxon>Pseudomonadati</taxon>
        <taxon>Pseudomonadota</taxon>
        <taxon>Betaproteobacteria</taxon>
        <taxon>Burkholderiales</taxon>
        <taxon>Burkholderiaceae</taxon>
        <taxon>Cupriavidus</taxon>
    </lineage>
</organism>
<dbReference type="NCBIfam" id="TIGR01730">
    <property type="entry name" value="RND_mfp"/>
    <property type="match status" value="1"/>
</dbReference>
<dbReference type="GO" id="GO:0022857">
    <property type="term" value="F:transmembrane transporter activity"/>
    <property type="evidence" value="ECO:0007669"/>
    <property type="project" value="InterPro"/>
</dbReference>
<feature type="domain" description="CusB-like beta-barrel" evidence="6">
    <location>
        <begin position="254"/>
        <end position="327"/>
    </location>
</feature>
<sequence>MAISKKQKTTIVAILVAGALATGAALFLKTGKGGSAHGDDHAHAGEHSHAEEHDDAGHHEEEKRASPGKIVLTPEQRAKTGVTVQVAGPAQVSSGVAFPGEIRFNEDRTAHVVPRLAGVVESVPANIGQQVGKGQVLAVIASSTLSDQRSELLAAQRRLELAQATHDREKKLWEGRISAEQDYLAARAALQEARIAVQNARQKLTAVGAATSATALNRYELRAPFDGMIVEKHISLGEAVAADTNVFTLSDLSSVWAEFVVSAKDLQRVRLGEKVEVRSTAFDGKAQGTVSYVGSLLGEQTRTAKARVTLTNPQGAWRPGLFVTVSVFGATVDVPVAVQAEAIQEVDGQTVVFLEAPDGFVMRAVRPGRANGSVVEIVGGLEAGARYAAANSFVLKAELGKSGVEHSH</sequence>
<dbReference type="Pfam" id="PF25954">
    <property type="entry name" value="Beta-barrel_RND_2"/>
    <property type="match status" value="1"/>
</dbReference>
<proteinExistence type="inferred from homology"/>
<evidence type="ECO:0000313" key="10">
    <source>
        <dbReference type="Proteomes" id="UP000291078"/>
    </source>
</evidence>
<dbReference type="Pfam" id="PF25975">
    <property type="entry name" value="CzcB_C"/>
    <property type="match status" value="1"/>
</dbReference>
<feature type="region of interest" description="Disordered" evidence="4">
    <location>
        <begin position="34"/>
        <end position="70"/>
    </location>
</feature>
<dbReference type="InterPro" id="IPR051909">
    <property type="entry name" value="MFP_Cation_Efflux"/>
</dbReference>
<keyword evidence="2" id="KW-0813">Transport</keyword>
<dbReference type="EMBL" id="SGXM01000004">
    <property type="protein sequence ID" value="RZT36605.1"/>
    <property type="molecule type" value="Genomic_DNA"/>
</dbReference>
<evidence type="ECO:0000259" key="5">
    <source>
        <dbReference type="Pfam" id="PF25893"/>
    </source>
</evidence>
<dbReference type="SUPFAM" id="SSF111369">
    <property type="entry name" value="HlyD-like secretion proteins"/>
    <property type="match status" value="1"/>
</dbReference>
<dbReference type="GO" id="GO:0030288">
    <property type="term" value="C:outer membrane-bounded periplasmic space"/>
    <property type="evidence" value="ECO:0007669"/>
    <property type="project" value="TreeGrafter"/>
</dbReference>
<dbReference type="PANTHER" id="PTHR30097:SF4">
    <property type="entry name" value="SLR6042 PROTEIN"/>
    <property type="match status" value="1"/>
</dbReference>
<dbReference type="Gene3D" id="2.40.30.170">
    <property type="match status" value="1"/>
</dbReference>
<dbReference type="RefSeq" id="WP_130392249.1">
    <property type="nucleotide sequence ID" value="NZ_SGXM01000004.1"/>
</dbReference>
<dbReference type="InterPro" id="IPR058649">
    <property type="entry name" value="CzcB_C"/>
</dbReference>
<dbReference type="OrthoDB" id="9768185at2"/>
<dbReference type="InterPro" id="IPR058647">
    <property type="entry name" value="BSH_CzcB-like"/>
</dbReference>
<evidence type="ECO:0000256" key="4">
    <source>
        <dbReference type="SAM" id="MobiDB-lite"/>
    </source>
</evidence>
<comment type="caution">
    <text evidence="9">The sequence shown here is derived from an EMBL/GenBank/DDBJ whole genome shotgun (WGS) entry which is preliminary data.</text>
</comment>
<dbReference type="Pfam" id="PF25973">
    <property type="entry name" value="BSH_CzcB"/>
    <property type="match status" value="1"/>
</dbReference>
<feature type="coiled-coil region" evidence="3">
    <location>
        <begin position="145"/>
        <end position="203"/>
    </location>
</feature>
<keyword evidence="10" id="KW-1185">Reference proteome</keyword>
<dbReference type="InterPro" id="IPR058792">
    <property type="entry name" value="Beta-barrel_RND_2"/>
</dbReference>
<evidence type="ECO:0000256" key="3">
    <source>
        <dbReference type="SAM" id="Coils"/>
    </source>
</evidence>
<evidence type="ECO:0000259" key="6">
    <source>
        <dbReference type="Pfam" id="PF25954"/>
    </source>
</evidence>
<dbReference type="PANTHER" id="PTHR30097">
    <property type="entry name" value="CATION EFFLUX SYSTEM PROTEIN CUSB"/>
    <property type="match status" value="1"/>
</dbReference>
<dbReference type="GO" id="GO:0015679">
    <property type="term" value="P:plasma membrane copper ion transport"/>
    <property type="evidence" value="ECO:0007669"/>
    <property type="project" value="TreeGrafter"/>
</dbReference>
<keyword evidence="3" id="KW-0175">Coiled coil</keyword>
<feature type="domain" description="CzcB-like alpha-helical hairpin" evidence="5">
    <location>
        <begin position="147"/>
        <end position="206"/>
    </location>
</feature>
<dbReference type="InterPro" id="IPR058648">
    <property type="entry name" value="HH_CzcB-like"/>
</dbReference>
<feature type="domain" description="CzcB-like barrel-sandwich hybrid" evidence="7">
    <location>
        <begin position="108"/>
        <end position="251"/>
    </location>
</feature>
<dbReference type="Pfam" id="PF25893">
    <property type="entry name" value="HH_CzcB"/>
    <property type="match status" value="1"/>
</dbReference>
<dbReference type="GO" id="GO:0060003">
    <property type="term" value="P:copper ion export"/>
    <property type="evidence" value="ECO:0007669"/>
    <property type="project" value="TreeGrafter"/>
</dbReference>
<dbReference type="AlphaFoldDB" id="A0A4Q7RSB6"/>
<feature type="compositionally biased region" description="Basic and acidic residues" evidence="4">
    <location>
        <begin position="37"/>
        <end position="65"/>
    </location>
</feature>
<dbReference type="Gene3D" id="2.40.50.100">
    <property type="match status" value="1"/>
</dbReference>
<name>A0A4Q7RSB6_9BURK</name>
<evidence type="ECO:0000313" key="9">
    <source>
        <dbReference type="EMBL" id="RZT36605.1"/>
    </source>
</evidence>
<dbReference type="Gene3D" id="2.40.420.20">
    <property type="match status" value="1"/>
</dbReference>
<evidence type="ECO:0000256" key="2">
    <source>
        <dbReference type="ARBA" id="ARBA00022448"/>
    </source>
</evidence>
<accession>A0A4Q7RSB6</accession>
<evidence type="ECO:0000259" key="7">
    <source>
        <dbReference type="Pfam" id="PF25973"/>
    </source>
</evidence>